<dbReference type="Proteomes" id="UP000183832">
    <property type="component" value="Unassembled WGS sequence"/>
</dbReference>
<dbReference type="EMBL" id="CVRI01000054">
    <property type="protein sequence ID" value="CRL00562.1"/>
    <property type="molecule type" value="Genomic_DNA"/>
</dbReference>
<dbReference type="AlphaFoldDB" id="A0A1J1ILC2"/>
<dbReference type="PROSITE" id="PS51257">
    <property type="entry name" value="PROKAR_LIPOPROTEIN"/>
    <property type="match status" value="1"/>
</dbReference>
<name>A0A1J1ILC2_9DIPT</name>
<keyword evidence="1" id="KW-0732">Signal</keyword>
<proteinExistence type="predicted"/>
<keyword evidence="3" id="KW-1185">Reference proteome</keyword>
<accession>A0A1J1ILC2</accession>
<organism evidence="2 3">
    <name type="scientific">Clunio marinus</name>
    <dbReference type="NCBI Taxonomy" id="568069"/>
    <lineage>
        <taxon>Eukaryota</taxon>
        <taxon>Metazoa</taxon>
        <taxon>Ecdysozoa</taxon>
        <taxon>Arthropoda</taxon>
        <taxon>Hexapoda</taxon>
        <taxon>Insecta</taxon>
        <taxon>Pterygota</taxon>
        <taxon>Neoptera</taxon>
        <taxon>Endopterygota</taxon>
        <taxon>Diptera</taxon>
        <taxon>Nematocera</taxon>
        <taxon>Chironomoidea</taxon>
        <taxon>Chironomidae</taxon>
        <taxon>Clunio</taxon>
    </lineage>
</organism>
<evidence type="ECO:0000313" key="2">
    <source>
        <dbReference type="EMBL" id="CRL00562.1"/>
    </source>
</evidence>
<evidence type="ECO:0000256" key="1">
    <source>
        <dbReference type="SAM" id="SignalP"/>
    </source>
</evidence>
<evidence type="ECO:0000313" key="3">
    <source>
        <dbReference type="Proteomes" id="UP000183832"/>
    </source>
</evidence>
<dbReference type="OrthoDB" id="8184313at2759"/>
<feature type="chain" id="PRO_5009619153" evidence="1">
    <location>
        <begin position="28"/>
        <end position="184"/>
    </location>
</feature>
<gene>
    <name evidence="2" type="ORF">CLUMA_CG013822</name>
</gene>
<protein>
    <submittedName>
        <fullName evidence="2">CLUMA_CG013822, isoform A</fullName>
    </submittedName>
</protein>
<feature type="signal peptide" evidence="1">
    <location>
        <begin position="1"/>
        <end position="27"/>
    </location>
</feature>
<reference evidence="2 3" key="1">
    <citation type="submission" date="2015-04" db="EMBL/GenBank/DDBJ databases">
        <authorList>
            <person name="Syromyatnikov M.Y."/>
            <person name="Popov V.N."/>
        </authorList>
    </citation>
    <scope>NUCLEOTIDE SEQUENCE [LARGE SCALE GENOMIC DNA]</scope>
</reference>
<sequence length="184" mass="20775">MSLIIKAKEMFLLRLLILMFSMHLTLSCNGYKIIYKSLRNCGGDLNQIIKPLNISLQLNDKCEISSSSCSQIKPFGSGKLKMSSFDGKLQIAQIELDLCSKKPLPDHFIVPFYTFAIPSECPFRKNATICRKGTDVTVLPKVFKRLLPLFAENKSTKMRIEIHHDTGISCFEIEGKLTRSLKGN</sequence>